<feature type="coiled-coil region" evidence="1">
    <location>
        <begin position="38"/>
        <end position="65"/>
    </location>
</feature>
<evidence type="ECO:0000313" key="3">
    <source>
        <dbReference type="EMBL" id="TWH18617.1"/>
    </source>
</evidence>
<keyword evidence="1" id="KW-0175">Coiled coil</keyword>
<feature type="region of interest" description="Disordered" evidence="2">
    <location>
        <begin position="341"/>
        <end position="364"/>
    </location>
</feature>
<reference evidence="3 4" key="1">
    <citation type="submission" date="2019-07" db="EMBL/GenBank/DDBJ databases">
        <title>R&amp;d 2014.</title>
        <authorList>
            <person name="Klenk H.-P."/>
        </authorList>
    </citation>
    <scope>NUCLEOTIDE SEQUENCE [LARGE SCALE GENOMIC DNA]</scope>
    <source>
        <strain evidence="3 4">DSM 43194</strain>
    </source>
</reference>
<comment type="caution">
    <text evidence="3">The sequence shown here is derived from an EMBL/GenBank/DDBJ whole genome shotgun (WGS) entry which is preliminary data.</text>
</comment>
<accession>A0A660C9R9</accession>
<dbReference type="AlphaFoldDB" id="A0A660C9R9"/>
<evidence type="ECO:0000256" key="2">
    <source>
        <dbReference type="SAM" id="MobiDB-lite"/>
    </source>
</evidence>
<evidence type="ECO:0000256" key="1">
    <source>
        <dbReference type="SAM" id="Coils"/>
    </source>
</evidence>
<name>A0A660C9R9_9PSEU</name>
<keyword evidence="4" id="KW-1185">Reference proteome</keyword>
<proteinExistence type="predicted"/>
<feature type="compositionally biased region" description="Low complexity" evidence="2">
    <location>
        <begin position="341"/>
        <end position="352"/>
    </location>
</feature>
<dbReference type="RefSeq" id="WP_051758132.1">
    <property type="nucleotide sequence ID" value="NZ_JOIJ01000036.1"/>
</dbReference>
<feature type="coiled-coil region" evidence="1">
    <location>
        <begin position="109"/>
        <end position="140"/>
    </location>
</feature>
<dbReference type="Proteomes" id="UP000317303">
    <property type="component" value="Unassembled WGS sequence"/>
</dbReference>
<evidence type="ECO:0000313" key="4">
    <source>
        <dbReference type="Proteomes" id="UP000317303"/>
    </source>
</evidence>
<dbReference type="EMBL" id="VLJV01000001">
    <property type="protein sequence ID" value="TWH18617.1"/>
    <property type="molecule type" value="Genomic_DNA"/>
</dbReference>
<gene>
    <name evidence="3" type="ORF">JD82_00437</name>
</gene>
<organism evidence="3 4">
    <name type="scientific">Prauserella rugosa</name>
    <dbReference type="NCBI Taxonomy" id="43354"/>
    <lineage>
        <taxon>Bacteria</taxon>
        <taxon>Bacillati</taxon>
        <taxon>Actinomycetota</taxon>
        <taxon>Actinomycetes</taxon>
        <taxon>Pseudonocardiales</taxon>
        <taxon>Pseudonocardiaceae</taxon>
        <taxon>Prauserella</taxon>
    </lineage>
</organism>
<feature type="region of interest" description="Disordered" evidence="2">
    <location>
        <begin position="152"/>
        <end position="193"/>
    </location>
</feature>
<feature type="compositionally biased region" description="Basic and acidic residues" evidence="2">
    <location>
        <begin position="152"/>
        <end position="181"/>
    </location>
</feature>
<protein>
    <submittedName>
        <fullName evidence="3">DivIVA protein</fullName>
    </submittedName>
</protein>
<sequence>MGVSQNRFRMTFAGYDRAAVDRHLSALEEQNRAMATDCAQQARRADALAAELAELRAAHDALKNKFDRVCRTPVETDGLSERMLRMVELAHVEAAEIVQDARTRADRTRTAADEDARRLRRRYERKLAELDDRRAQLESEFAERMRINQEEFDERERAAAQRRRTLDEQSARRRQKAEQELGKALAARRAESERLVQQREAEAAERADAMIATAQERAAEMVARATARVNELEDVQDTLLARLRETREILSAVGDLTEPGDDEEAALAVEAVPEQRHTESDGEPDVIVAVPGTVSSADRARAVPGGVASDGVAADGAAADGAAADGAAGDGVADDRAAAVGVESGSAGSVAVADEERLTSATPA</sequence>